<organism evidence="3 4">
    <name type="scientific">Photobacterium gaetbulicola</name>
    <dbReference type="NCBI Taxonomy" id="1295392"/>
    <lineage>
        <taxon>Bacteria</taxon>
        <taxon>Pseudomonadati</taxon>
        <taxon>Pseudomonadota</taxon>
        <taxon>Gammaproteobacteria</taxon>
        <taxon>Vibrionales</taxon>
        <taxon>Vibrionaceae</taxon>
        <taxon>Photobacterium</taxon>
    </lineage>
</organism>
<dbReference type="AlphaFoldDB" id="A0A0B9G9Z1"/>
<dbReference type="PROSITE" id="PS50206">
    <property type="entry name" value="RHODANESE_3"/>
    <property type="match status" value="1"/>
</dbReference>
<accession>A0A0B9G9Z1</accession>
<evidence type="ECO:0000259" key="2">
    <source>
        <dbReference type="PROSITE" id="PS50206"/>
    </source>
</evidence>
<name>A0A0B9G9Z1_9GAMM</name>
<dbReference type="PROSITE" id="PS00380">
    <property type="entry name" value="RHODANESE_1"/>
    <property type="match status" value="1"/>
</dbReference>
<comment type="caution">
    <text evidence="3">The sequence shown here is derived from an EMBL/GenBank/DDBJ whole genome shotgun (WGS) entry which is preliminary data.</text>
</comment>
<evidence type="ECO:0000313" key="4">
    <source>
        <dbReference type="Proteomes" id="UP000031278"/>
    </source>
</evidence>
<dbReference type="InterPro" id="IPR052367">
    <property type="entry name" value="Thiosulfate_ST/Rhodanese-like"/>
</dbReference>
<dbReference type="InterPro" id="IPR001763">
    <property type="entry name" value="Rhodanese-like_dom"/>
</dbReference>
<dbReference type="GO" id="GO:0004792">
    <property type="term" value="F:thiosulfate-cyanide sulfurtransferase activity"/>
    <property type="evidence" value="ECO:0007669"/>
    <property type="project" value="InterPro"/>
</dbReference>
<dbReference type="PANTHER" id="PTHR45431">
    <property type="entry name" value="RHODANESE-LIKE DOMAIN-CONTAINING PROTEIN 15, CHLOROPLASTIC"/>
    <property type="match status" value="1"/>
</dbReference>
<feature type="signal peptide" evidence="1">
    <location>
        <begin position="1"/>
        <end position="21"/>
    </location>
</feature>
<evidence type="ECO:0000256" key="1">
    <source>
        <dbReference type="SAM" id="SignalP"/>
    </source>
</evidence>
<dbReference type="PANTHER" id="PTHR45431:SF3">
    <property type="entry name" value="RHODANESE-LIKE DOMAIN-CONTAINING PROTEIN 15, CHLOROPLASTIC"/>
    <property type="match status" value="1"/>
</dbReference>
<dbReference type="Pfam" id="PF00581">
    <property type="entry name" value="Rhodanese"/>
    <property type="match status" value="1"/>
</dbReference>
<dbReference type="Gene3D" id="3.40.250.10">
    <property type="entry name" value="Rhodanese-like domain"/>
    <property type="match status" value="1"/>
</dbReference>
<protein>
    <submittedName>
        <fullName evidence="3">Phage-shock protein</fullName>
    </submittedName>
</protein>
<dbReference type="CDD" id="cd00158">
    <property type="entry name" value="RHOD"/>
    <property type="match status" value="1"/>
</dbReference>
<dbReference type="InterPro" id="IPR001307">
    <property type="entry name" value="Thiosulphate_STrfase_CS"/>
</dbReference>
<feature type="chain" id="PRO_5002128161" evidence="1">
    <location>
        <begin position="22"/>
        <end position="123"/>
    </location>
</feature>
<feature type="domain" description="Rhodanese" evidence="2">
    <location>
        <begin position="37"/>
        <end position="118"/>
    </location>
</feature>
<keyword evidence="1" id="KW-0732">Signal</keyword>
<dbReference type="SMART" id="SM00450">
    <property type="entry name" value="RHOD"/>
    <property type="match status" value="1"/>
</dbReference>
<evidence type="ECO:0000313" key="3">
    <source>
        <dbReference type="EMBL" id="KHT65558.1"/>
    </source>
</evidence>
<sequence>MQRLILATVLLLGSVANTSVADVVTPEEFWQSYTGNHSGKPLIIDVRTHEEFIDGHLPGAINIPYEQIESLTTFAPDKSQSLFIYCRSGRRSGIAEATLSKLGYSNIFNGENYQALAETMPDH</sequence>
<dbReference type="Proteomes" id="UP000031278">
    <property type="component" value="Unassembled WGS sequence"/>
</dbReference>
<dbReference type="EMBL" id="JWLZ01000002">
    <property type="protein sequence ID" value="KHT65558.1"/>
    <property type="molecule type" value="Genomic_DNA"/>
</dbReference>
<proteinExistence type="predicted"/>
<dbReference type="InterPro" id="IPR036873">
    <property type="entry name" value="Rhodanese-like_dom_sf"/>
</dbReference>
<dbReference type="RefSeq" id="WP_039456511.1">
    <property type="nucleotide sequence ID" value="NZ_JWLZ01000002.1"/>
</dbReference>
<gene>
    <name evidence="3" type="ORF">RJ45_00840</name>
</gene>
<dbReference type="SUPFAM" id="SSF52821">
    <property type="entry name" value="Rhodanese/Cell cycle control phosphatase"/>
    <property type="match status" value="1"/>
</dbReference>
<reference evidence="3 4" key="1">
    <citation type="submission" date="2014-12" db="EMBL/GenBank/DDBJ databases">
        <title>Genome sequencing of Photobacterium gaetbulicola AD005a.</title>
        <authorList>
            <person name="Adrian T.G.S."/>
            <person name="Chan K.G."/>
        </authorList>
    </citation>
    <scope>NUCLEOTIDE SEQUENCE [LARGE SCALE GENOMIC DNA]</scope>
    <source>
        <strain evidence="3 4">AD005a</strain>
    </source>
</reference>